<dbReference type="PANTHER" id="PTHR22683:SF41">
    <property type="entry name" value="DNA TRANSLOCASE FTSK"/>
    <property type="match status" value="1"/>
</dbReference>
<evidence type="ECO:0000256" key="3">
    <source>
        <dbReference type="ARBA" id="ARBA00022840"/>
    </source>
</evidence>
<dbReference type="OrthoDB" id="2511091at2"/>
<evidence type="ECO:0000256" key="2">
    <source>
        <dbReference type="ARBA" id="ARBA00022741"/>
    </source>
</evidence>
<dbReference type="PANTHER" id="PTHR22683">
    <property type="entry name" value="SPORULATION PROTEIN RELATED"/>
    <property type="match status" value="1"/>
</dbReference>
<sequence length="740" mass="85057">MVRKLNLGRVLVYLQKSVKVISMILCFMFHEEEQSKRNRIVRVYTNKCKNYLEEAGKRLQSLAGQKVRGEISFVKQTNNESLEKQIVRDVETIMEVTDSRSPYFMPSKFQTIGMGYGGYTFKNNIITIITAILISYPLTQLILLSSPPESNSAISTMVSITPIISIILSFFKGTFFANKALDIFAKDSLFTQEAFEAKILPSLKNAYHWLEVCYKKENPYVINGLRDRQFTKINANSKYEVKPLSDNPIGDIWRDFLKEILKLSDNKILVPEYIKENNSEEIHLFNIRGVDENDLKKASSKIESYTRLYIQDIIANYRSIGDVAIVLSRYKRSEDEHSVAENILASNQSSSLQQAAFVNPLNSEWKKLITFNFSRNADRYETPQVLDTGEGTELHIMKIKGITSEMYQKIESSIESELCKRVYFIHFDYQGIGNTGIELVNRELPSMINYRDCPNPKDGQILLGRDIKGFIYWDYINQPHASIVGITRSGKSRNVQNIIRQIQEKGYMMCFADFKDGVEFNHYRTKGYSMIDDPIEFPAFSTALTKEMTARSILFKNHHVTTLHEYERKVTDHPNMHKLPRVFVFVDEVATVMKHSDKEVSKVSSDNIGELLRKGGAFGIHVILITQSPDAESVGGATNRRNLGLIMSSRQDSRGSEMIFKDDRAFRKIPSTNYMGMFIALGATSEYVFKTPYMDSNEFKQIVLNHWTNPYIGYQLGKVYEVKEELKMSINEEVIWTPKF</sequence>
<name>A0A6B8RRP4_9BACL</name>
<comment type="subcellular location">
    <subcellularLocation>
        <location evidence="1">Membrane</location>
        <topology evidence="1">Multi-pass membrane protein</topology>
    </subcellularLocation>
</comment>
<evidence type="ECO:0000259" key="5">
    <source>
        <dbReference type="PROSITE" id="PS50901"/>
    </source>
</evidence>
<evidence type="ECO:0000256" key="1">
    <source>
        <dbReference type="ARBA" id="ARBA00004141"/>
    </source>
</evidence>
<accession>A0A6B8RRP4</accession>
<protein>
    <recommendedName>
        <fullName evidence="5">FtsK domain-containing protein</fullName>
    </recommendedName>
</protein>
<dbReference type="Proteomes" id="UP000426246">
    <property type="component" value="Chromosome"/>
</dbReference>
<dbReference type="GO" id="GO:0016020">
    <property type="term" value="C:membrane"/>
    <property type="evidence" value="ECO:0007669"/>
    <property type="project" value="UniProtKB-SubCell"/>
</dbReference>
<organism evidence="6 7">
    <name type="scientific">Paenibacillus psychroresistens</name>
    <dbReference type="NCBI Taxonomy" id="1778678"/>
    <lineage>
        <taxon>Bacteria</taxon>
        <taxon>Bacillati</taxon>
        <taxon>Bacillota</taxon>
        <taxon>Bacilli</taxon>
        <taxon>Bacillales</taxon>
        <taxon>Paenibacillaceae</taxon>
        <taxon>Paenibacillus</taxon>
    </lineage>
</organism>
<dbReference type="Pfam" id="PF01580">
    <property type="entry name" value="FtsK_SpoIIIE"/>
    <property type="match status" value="1"/>
</dbReference>
<keyword evidence="7" id="KW-1185">Reference proteome</keyword>
<evidence type="ECO:0000313" key="7">
    <source>
        <dbReference type="Proteomes" id="UP000426246"/>
    </source>
</evidence>
<gene>
    <name evidence="6" type="ORF">EHS13_25135</name>
</gene>
<dbReference type="CDD" id="cd01127">
    <property type="entry name" value="TrwB_TraG_TraD_VirD4"/>
    <property type="match status" value="1"/>
</dbReference>
<feature type="binding site" evidence="4">
    <location>
        <begin position="485"/>
        <end position="492"/>
    </location>
    <ligand>
        <name>ATP</name>
        <dbReference type="ChEBI" id="CHEBI:30616"/>
    </ligand>
</feature>
<keyword evidence="3 4" id="KW-0067">ATP-binding</keyword>
<dbReference type="KEGG" id="ppsc:EHS13_25135"/>
<feature type="domain" description="FtsK" evidence="5">
    <location>
        <begin position="468"/>
        <end position="658"/>
    </location>
</feature>
<dbReference type="InterPro" id="IPR050206">
    <property type="entry name" value="FtsK/SpoIIIE/SftA"/>
</dbReference>
<proteinExistence type="predicted"/>
<keyword evidence="2 4" id="KW-0547">Nucleotide-binding</keyword>
<dbReference type="InterPro" id="IPR027417">
    <property type="entry name" value="P-loop_NTPase"/>
</dbReference>
<dbReference type="EMBL" id="CP034235">
    <property type="protein sequence ID" value="QGQ97938.1"/>
    <property type="molecule type" value="Genomic_DNA"/>
</dbReference>
<dbReference type="GO" id="GO:0003677">
    <property type="term" value="F:DNA binding"/>
    <property type="evidence" value="ECO:0007669"/>
    <property type="project" value="InterPro"/>
</dbReference>
<dbReference type="GO" id="GO:0005524">
    <property type="term" value="F:ATP binding"/>
    <property type="evidence" value="ECO:0007669"/>
    <property type="project" value="UniProtKB-UniRule"/>
</dbReference>
<reference evidence="7" key="1">
    <citation type="submission" date="2018-11" db="EMBL/GenBank/DDBJ databases">
        <title>Complete genome sequence of Paenibacillus sp. ML311-T8.</title>
        <authorList>
            <person name="Nam Y.-D."/>
            <person name="Kang J."/>
            <person name="Chung W.-H."/>
            <person name="Park Y.S."/>
        </authorList>
    </citation>
    <scope>NUCLEOTIDE SEQUENCE [LARGE SCALE GENOMIC DNA]</scope>
    <source>
        <strain evidence="7">ML311-T8</strain>
    </source>
</reference>
<dbReference type="RefSeq" id="WP_155703034.1">
    <property type="nucleotide sequence ID" value="NZ_CP034235.1"/>
</dbReference>
<dbReference type="AlphaFoldDB" id="A0A6B8RRP4"/>
<dbReference type="PROSITE" id="PS50901">
    <property type="entry name" value="FTSK"/>
    <property type="match status" value="1"/>
</dbReference>
<evidence type="ECO:0000313" key="6">
    <source>
        <dbReference type="EMBL" id="QGQ97938.1"/>
    </source>
</evidence>
<dbReference type="Gene3D" id="3.40.50.300">
    <property type="entry name" value="P-loop containing nucleotide triphosphate hydrolases"/>
    <property type="match status" value="1"/>
</dbReference>
<evidence type="ECO:0000256" key="4">
    <source>
        <dbReference type="PROSITE-ProRule" id="PRU00289"/>
    </source>
</evidence>
<dbReference type="SUPFAM" id="SSF52540">
    <property type="entry name" value="P-loop containing nucleoside triphosphate hydrolases"/>
    <property type="match status" value="1"/>
</dbReference>
<dbReference type="InterPro" id="IPR002543">
    <property type="entry name" value="FtsK_dom"/>
</dbReference>